<evidence type="ECO:0000313" key="2">
    <source>
        <dbReference type="EMBL" id="CAF4839677.1"/>
    </source>
</evidence>
<evidence type="ECO:0000256" key="1">
    <source>
        <dbReference type="SAM" id="MobiDB-lite"/>
    </source>
</evidence>
<dbReference type="Proteomes" id="UP000676336">
    <property type="component" value="Unassembled WGS sequence"/>
</dbReference>
<dbReference type="EMBL" id="CAJOBI010206620">
    <property type="protein sequence ID" value="CAF5006976.1"/>
    <property type="molecule type" value="Genomic_DNA"/>
</dbReference>
<gene>
    <name evidence="2" type="ORF">BYL167_LOCUS49764</name>
    <name evidence="4" type="ORF">GIL414_LOCUS57989</name>
    <name evidence="3" type="ORF">SMN809_LOCUS57028</name>
</gene>
<dbReference type="Proteomes" id="UP000681967">
    <property type="component" value="Unassembled WGS sequence"/>
</dbReference>
<reference evidence="4" key="1">
    <citation type="submission" date="2021-02" db="EMBL/GenBank/DDBJ databases">
        <authorList>
            <person name="Nowell W R."/>
        </authorList>
    </citation>
    <scope>NUCLEOTIDE SEQUENCE</scope>
</reference>
<protein>
    <submittedName>
        <fullName evidence="4">Uncharacterized protein</fullName>
    </submittedName>
</protein>
<feature type="region of interest" description="Disordered" evidence="1">
    <location>
        <begin position="1"/>
        <end position="35"/>
    </location>
</feature>
<comment type="caution">
    <text evidence="4">The sequence shown here is derived from an EMBL/GenBank/DDBJ whole genome shotgun (WGS) entry which is preliminary data.</text>
</comment>
<dbReference type="EMBL" id="CAJOBJ010211835">
    <property type="protein sequence ID" value="CAF5013084.1"/>
    <property type="molecule type" value="Genomic_DNA"/>
</dbReference>
<feature type="non-terminal residue" evidence="4">
    <location>
        <position position="1"/>
    </location>
</feature>
<evidence type="ECO:0000313" key="3">
    <source>
        <dbReference type="EMBL" id="CAF5006976.1"/>
    </source>
</evidence>
<dbReference type="AlphaFoldDB" id="A0A8S3DMI4"/>
<organism evidence="4 5">
    <name type="scientific">Rotaria magnacalcarata</name>
    <dbReference type="NCBI Taxonomy" id="392030"/>
    <lineage>
        <taxon>Eukaryota</taxon>
        <taxon>Metazoa</taxon>
        <taxon>Spiralia</taxon>
        <taxon>Gnathifera</taxon>
        <taxon>Rotifera</taxon>
        <taxon>Eurotatoria</taxon>
        <taxon>Bdelloidea</taxon>
        <taxon>Philodinida</taxon>
        <taxon>Philodinidae</taxon>
        <taxon>Rotaria</taxon>
    </lineage>
</organism>
<proteinExistence type="predicted"/>
<dbReference type="Proteomes" id="UP000681720">
    <property type="component" value="Unassembled WGS sequence"/>
</dbReference>
<evidence type="ECO:0000313" key="5">
    <source>
        <dbReference type="Proteomes" id="UP000681720"/>
    </source>
</evidence>
<dbReference type="EMBL" id="CAJOBH010149250">
    <property type="protein sequence ID" value="CAF4839677.1"/>
    <property type="molecule type" value="Genomic_DNA"/>
</dbReference>
<name>A0A8S3DMI4_9BILA</name>
<evidence type="ECO:0000313" key="4">
    <source>
        <dbReference type="EMBL" id="CAF5013084.1"/>
    </source>
</evidence>
<accession>A0A8S3DMI4</accession>
<sequence>VNHALSSASSSSSESTTANPRSVSYIIEMEGKDGK</sequence>
<feature type="compositionally biased region" description="Low complexity" evidence="1">
    <location>
        <begin position="1"/>
        <end position="18"/>
    </location>
</feature>